<protein>
    <recommendedName>
        <fullName evidence="3">RNase H family protein</fullName>
    </recommendedName>
</protein>
<evidence type="ECO:0000313" key="2">
    <source>
        <dbReference type="Proteomes" id="UP000826656"/>
    </source>
</evidence>
<accession>A0ABQ7W806</accession>
<comment type="caution">
    <text evidence="1">The sequence shown here is derived from an EMBL/GenBank/DDBJ whole genome shotgun (WGS) entry which is preliminary data.</text>
</comment>
<dbReference type="Proteomes" id="UP000826656">
    <property type="component" value="Unassembled WGS sequence"/>
</dbReference>
<dbReference type="CDD" id="cd09272">
    <property type="entry name" value="RNase_HI_RT_Ty1"/>
    <property type="match status" value="1"/>
</dbReference>
<evidence type="ECO:0008006" key="3">
    <source>
        <dbReference type="Google" id="ProtNLM"/>
    </source>
</evidence>
<name>A0ABQ7W806_SOLTU</name>
<dbReference type="PANTHER" id="PTHR11439">
    <property type="entry name" value="GAG-POL-RELATED RETROTRANSPOSON"/>
    <property type="match status" value="1"/>
</dbReference>
<reference evidence="1 2" key="1">
    <citation type="journal article" date="2021" name="bioRxiv">
        <title>Chromosome-scale and haplotype-resolved genome assembly of a tetraploid potato cultivar.</title>
        <authorList>
            <person name="Sun H."/>
            <person name="Jiao W.-B."/>
            <person name="Krause K."/>
            <person name="Campoy J.A."/>
            <person name="Goel M."/>
            <person name="Folz-Donahue K."/>
            <person name="Kukat C."/>
            <person name="Huettel B."/>
            <person name="Schneeberger K."/>
        </authorList>
    </citation>
    <scope>NUCLEOTIDE SEQUENCE [LARGE SCALE GENOMIC DNA]</scope>
    <source>
        <strain evidence="1">SolTubOtavaFocal</strain>
        <tissue evidence="1">Leaves</tissue>
    </source>
</reference>
<organism evidence="1 2">
    <name type="scientific">Solanum tuberosum</name>
    <name type="common">Potato</name>
    <dbReference type="NCBI Taxonomy" id="4113"/>
    <lineage>
        <taxon>Eukaryota</taxon>
        <taxon>Viridiplantae</taxon>
        <taxon>Streptophyta</taxon>
        <taxon>Embryophyta</taxon>
        <taxon>Tracheophyta</taxon>
        <taxon>Spermatophyta</taxon>
        <taxon>Magnoliopsida</taxon>
        <taxon>eudicotyledons</taxon>
        <taxon>Gunneridae</taxon>
        <taxon>Pentapetalae</taxon>
        <taxon>asterids</taxon>
        <taxon>lamiids</taxon>
        <taxon>Solanales</taxon>
        <taxon>Solanaceae</taxon>
        <taxon>Solanoideae</taxon>
        <taxon>Solaneae</taxon>
        <taxon>Solanum</taxon>
    </lineage>
</organism>
<dbReference type="PANTHER" id="PTHR11439:SF499">
    <property type="entry name" value="PPC DOMAIN-CONTAINING PROTEIN"/>
    <property type="match status" value="1"/>
</dbReference>
<gene>
    <name evidence="1" type="ORF">KY290_008131</name>
</gene>
<evidence type="ECO:0000313" key="1">
    <source>
        <dbReference type="EMBL" id="KAH0776720.1"/>
    </source>
</evidence>
<proteinExistence type="predicted"/>
<dbReference type="EMBL" id="JAIVGD010000003">
    <property type="protein sequence ID" value="KAH0776720.1"/>
    <property type="molecule type" value="Genomic_DNA"/>
</dbReference>
<sequence>MTTSSRMNAQSALWQNRLGLSALTSLPVIPVHLDQDEKPLIHLGIHADSSSSGSDLLPDGGARDIAVDTSIIDELSLDHAQTTYVDDDQHTLEVVPELPVSTPAPTTPPTWHQNYYTSPNAALEYNIKSLGIHSDSTRAWIANVIRERHEAGRKKVTISRSSNEADYRSLAGLTTEVVWVSNLAKEFEIKIEGPISIYCDSMAAIQIAANPVFHERLSISR</sequence>
<keyword evidence="2" id="KW-1185">Reference proteome</keyword>